<dbReference type="OrthoDB" id="301323at2759"/>
<protein>
    <recommendedName>
        <fullName evidence="9">Membrane transporter protein</fullName>
    </recommendedName>
</protein>
<dbReference type="EMBL" id="RRYP01008779">
    <property type="protein sequence ID" value="TNV79543.1"/>
    <property type="molecule type" value="Genomic_DNA"/>
</dbReference>
<evidence type="ECO:0008006" key="9">
    <source>
        <dbReference type="Google" id="ProtNLM"/>
    </source>
</evidence>
<feature type="transmembrane region" description="Helical" evidence="5">
    <location>
        <begin position="73"/>
        <end position="93"/>
    </location>
</feature>
<evidence type="ECO:0000256" key="4">
    <source>
        <dbReference type="ARBA" id="ARBA00023136"/>
    </source>
</evidence>
<accession>A0A8J8NR38</accession>
<feature type="transmembrane region" description="Helical" evidence="5">
    <location>
        <begin position="182"/>
        <end position="204"/>
    </location>
</feature>
<dbReference type="GO" id="GO:0016020">
    <property type="term" value="C:membrane"/>
    <property type="evidence" value="ECO:0007669"/>
    <property type="project" value="UniProtKB-SubCell"/>
</dbReference>
<keyword evidence="3 5" id="KW-1133">Transmembrane helix</keyword>
<feature type="transmembrane region" description="Helical" evidence="5">
    <location>
        <begin position="368"/>
        <end position="397"/>
    </location>
</feature>
<evidence type="ECO:0000256" key="3">
    <source>
        <dbReference type="ARBA" id="ARBA00022989"/>
    </source>
</evidence>
<evidence type="ECO:0000313" key="8">
    <source>
        <dbReference type="Proteomes" id="UP000785679"/>
    </source>
</evidence>
<feature type="transmembrane region" description="Helical" evidence="5">
    <location>
        <begin position="121"/>
        <end position="138"/>
    </location>
</feature>
<feature type="transmembrane region" description="Helical" evidence="5">
    <location>
        <begin position="286"/>
        <end position="306"/>
    </location>
</feature>
<proteinExistence type="predicted"/>
<keyword evidence="6" id="KW-0732">Signal</keyword>
<dbReference type="AlphaFoldDB" id="A0A8J8NR38"/>
<dbReference type="GO" id="GO:0016567">
    <property type="term" value="P:protein ubiquitination"/>
    <property type="evidence" value="ECO:0007669"/>
    <property type="project" value="TreeGrafter"/>
</dbReference>
<feature type="signal peptide" evidence="6">
    <location>
        <begin position="1"/>
        <end position="31"/>
    </location>
</feature>
<comment type="subcellular location">
    <subcellularLocation>
        <location evidence="1">Membrane</location>
        <topology evidence="1">Multi-pass membrane protein</topology>
    </subcellularLocation>
</comment>
<reference evidence="7" key="1">
    <citation type="submission" date="2019-06" db="EMBL/GenBank/DDBJ databases">
        <authorList>
            <person name="Zheng W."/>
        </authorList>
    </citation>
    <scope>NUCLEOTIDE SEQUENCE</scope>
    <source>
        <strain evidence="7">QDHG01</strain>
    </source>
</reference>
<organism evidence="7 8">
    <name type="scientific">Halteria grandinella</name>
    <dbReference type="NCBI Taxonomy" id="5974"/>
    <lineage>
        <taxon>Eukaryota</taxon>
        <taxon>Sar</taxon>
        <taxon>Alveolata</taxon>
        <taxon>Ciliophora</taxon>
        <taxon>Intramacronucleata</taxon>
        <taxon>Spirotrichea</taxon>
        <taxon>Stichotrichia</taxon>
        <taxon>Sporadotrichida</taxon>
        <taxon>Halteriidae</taxon>
        <taxon>Halteria</taxon>
    </lineage>
</organism>
<evidence type="ECO:0000256" key="2">
    <source>
        <dbReference type="ARBA" id="ARBA00022692"/>
    </source>
</evidence>
<comment type="caution">
    <text evidence="7">The sequence shown here is derived from an EMBL/GenBank/DDBJ whole genome shotgun (WGS) entry which is preliminary data.</text>
</comment>
<dbReference type="InterPro" id="IPR002781">
    <property type="entry name" value="TM_pro_TauE-like"/>
</dbReference>
<sequence>MLNKLDIIYIMLTKQWTAIFLLLLSLPLLMAYESHGKKYCNDDQTCESMFQYCDTDQAPLGGEWQGVCEHKRLFPMLLIEFIGCFLIIILAIISNAAGTAGGGVVIPLVMIFFGWDTKMGISISNFTVIFTAIARYLLEFNETDKVKGYGTVIKYDYILLTIPPLKVGSAIGAIVNQIIPELVIVIVLVTLLVVMFGLTTHRAVILFKGETKKKVQIPKDEGRVEGSEKETPKSNDLPEKILDINQTVMPKDQSQQIIVDYQATTQNQALAQIIKEDSTHWQWKKLIVIWIMMAQLFTISIVRGNSHTGIEKCSSLDWGLFALILINSVILEIVAIIMIKKQSDRRRRQGYKFVHGDIQCTFPIIGRLLIASLFAGFSSSAFGVGLALILTPILMALGLDPVASAATEINQAFYSTLTSTMIVIVLNGMNFEYAIVSILMAVIGAAIGIKVQSSMLKRLGRPSIMVFLLAFCILFCLVLIPLNALPKLIKLHEQGQPLFETNDYCTTVSGH</sequence>
<evidence type="ECO:0000256" key="1">
    <source>
        <dbReference type="ARBA" id="ARBA00004141"/>
    </source>
</evidence>
<keyword evidence="2 5" id="KW-0812">Transmembrane</keyword>
<feature type="transmembrane region" description="Helical" evidence="5">
    <location>
        <begin position="318"/>
        <end position="339"/>
    </location>
</feature>
<gene>
    <name evidence="7" type="ORF">FGO68_gene4001</name>
</gene>
<dbReference type="Proteomes" id="UP000785679">
    <property type="component" value="Unassembled WGS sequence"/>
</dbReference>
<feature type="transmembrane region" description="Helical" evidence="5">
    <location>
        <begin position="464"/>
        <end position="485"/>
    </location>
</feature>
<feature type="transmembrane region" description="Helical" evidence="5">
    <location>
        <begin position="158"/>
        <end position="176"/>
    </location>
</feature>
<dbReference type="PANTHER" id="PTHR14255">
    <property type="entry name" value="CEREBLON"/>
    <property type="match status" value="1"/>
</dbReference>
<evidence type="ECO:0000256" key="6">
    <source>
        <dbReference type="SAM" id="SignalP"/>
    </source>
</evidence>
<dbReference type="PANTHER" id="PTHR14255:SF3">
    <property type="entry name" value="SULFITE EXPORTER TAUE_SAFE FAMILY PROTEIN 5-RELATED"/>
    <property type="match status" value="1"/>
</dbReference>
<evidence type="ECO:0000313" key="7">
    <source>
        <dbReference type="EMBL" id="TNV79543.1"/>
    </source>
</evidence>
<dbReference type="GO" id="GO:0031464">
    <property type="term" value="C:Cul4A-RING E3 ubiquitin ligase complex"/>
    <property type="evidence" value="ECO:0007669"/>
    <property type="project" value="TreeGrafter"/>
</dbReference>
<evidence type="ECO:0000256" key="5">
    <source>
        <dbReference type="SAM" id="Phobius"/>
    </source>
</evidence>
<feature type="chain" id="PRO_5035299750" description="Membrane transporter protein" evidence="6">
    <location>
        <begin position="32"/>
        <end position="511"/>
    </location>
</feature>
<keyword evidence="8" id="KW-1185">Reference proteome</keyword>
<keyword evidence="4 5" id="KW-0472">Membrane</keyword>
<dbReference type="Pfam" id="PF01925">
    <property type="entry name" value="TauE"/>
    <property type="match status" value="2"/>
</dbReference>
<name>A0A8J8NR38_HALGN</name>